<proteinExistence type="predicted"/>
<dbReference type="EMBL" id="MIGC01007716">
    <property type="protein sequence ID" value="PHJ15643.1"/>
    <property type="molecule type" value="Genomic_DNA"/>
</dbReference>
<organism evidence="2 3">
    <name type="scientific">Cystoisospora suis</name>
    <dbReference type="NCBI Taxonomy" id="483139"/>
    <lineage>
        <taxon>Eukaryota</taxon>
        <taxon>Sar</taxon>
        <taxon>Alveolata</taxon>
        <taxon>Apicomplexa</taxon>
        <taxon>Conoidasida</taxon>
        <taxon>Coccidia</taxon>
        <taxon>Eucoccidiorida</taxon>
        <taxon>Eimeriorina</taxon>
        <taxon>Sarcocystidae</taxon>
        <taxon>Cystoisospora</taxon>
    </lineage>
</organism>
<dbReference type="VEuPathDB" id="ToxoDB:CSUI_010546"/>
<dbReference type="Proteomes" id="UP000221165">
    <property type="component" value="Unassembled WGS sequence"/>
</dbReference>
<protein>
    <submittedName>
        <fullName evidence="2">Uncharacterized protein</fullName>
    </submittedName>
</protein>
<evidence type="ECO:0000313" key="3">
    <source>
        <dbReference type="Proteomes" id="UP000221165"/>
    </source>
</evidence>
<feature type="region of interest" description="Disordered" evidence="1">
    <location>
        <begin position="151"/>
        <end position="200"/>
    </location>
</feature>
<feature type="region of interest" description="Disordered" evidence="1">
    <location>
        <begin position="303"/>
        <end position="334"/>
    </location>
</feature>
<dbReference type="AlphaFoldDB" id="A0A2C6KGW9"/>
<feature type="compositionally biased region" description="Acidic residues" evidence="1">
    <location>
        <begin position="321"/>
        <end position="330"/>
    </location>
</feature>
<evidence type="ECO:0000313" key="2">
    <source>
        <dbReference type="EMBL" id="PHJ15643.1"/>
    </source>
</evidence>
<keyword evidence="3" id="KW-1185">Reference proteome</keyword>
<evidence type="ECO:0000256" key="1">
    <source>
        <dbReference type="SAM" id="MobiDB-lite"/>
    </source>
</evidence>
<feature type="non-terminal residue" evidence="2">
    <location>
        <position position="1"/>
    </location>
</feature>
<name>A0A2C6KGW9_9APIC</name>
<accession>A0A2C6KGW9</accession>
<dbReference type="OrthoDB" id="332582at2759"/>
<gene>
    <name evidence="2" type="ORF">CSUI_010546</name>
</gene>
<comment type="caution">
    <text evidence="2">The sequence shown here is derived from an EMBL/GenBank/DDBJ whole genome shotgun (WGS) entry which is preliminary data.</text>
</comment>
<reference evidence="2 3" key="1">
    <citation type="journal article" date="2017" name="Int. J. Parasitol.">
        <title>The genome of the protozoan parasite Cystoisospora suis and a reverse vaccinology approach to identify vaccine candidates.</title>
        <authorList>
            <person name="Palmieri N."/>
            <person name="Shrestha A."/>
            <person name="Ruttkowski B."/>
            <person name="Beck T."/>
            <person name="Vogl C."/>
            <person name="Tomley F."/>
            <person name="Blake D.P."/>
            <person name="Joachim A."/>
        </authorList>
    </citation>
    <scope>NUCLEOTIDE SEQUENCE [LARGE SCALE GENOMIC DNA]</scope>
    <source>
        <strain evidence="2 3">Wien I</strain>
    </source>
</reference>
<dbReference type="GeneID" id="94433860"/>
<sequence>GLDPFCLSRLGFISDTSLAASLVHRRFNIFRSLSCLPLLAAQYGRSSLCRLTWLFRGSSVSSKSSAASPAPALFSGTRQAAAVSCELLQGVSEGQDPRRYRSVLSFEAVIGQTFSLCQSLQELCCTPETIEAHSSGTPFLRVLPASAGGRELDRETSAAFQRTPGEHPEEGVPGKTIPKGSGGHRSQSLAPRSDAAAPGASFNVASSEDLGRMARALELLGDLIAFGSGQAVPKEGALGISLGNFERLEGGRYVVLDVAAVLDIIQQQVETAVTIFGTRMMTIRSFMDGESTDGREVFCGFREAKDHGREESESETRPGEPAEDSSEEGSDPAVSIKKGGLVWRESGAGFVEQRASGPYLLTPAFEKIFTAALTCAMVLIEVIGDAGVMTDVDGFVRLALTLLQPSPRGLPFLLAARFSRVIISFFERLFTTAPLFVLPLSGPCFKWTACLCDALGHPLFSESSLGRNFMPGFRDPALLMQRRALIACCRAVFCAPFAQLGQPCFFNAPRHINAPDGGGLVRQPDSASAMPGWDTSASEDDGVHLLSLVWRECCGLLTMLIDLQVSRSVGGPQTFARLRGAVDGLALGILLRGLAAPSESINLASPLASAVVTDAESLTATLRLLTFSLGECLVFLSPFQ</sequence>
<feature type="compositionally biased region" description="Basic and acidic residues" evidence="1">
    <location>
        <begin position="303"/>
        <end position="320"/>
    </location>
</feature>
<dbReference type="RefSeq" id="XP_067917375.1">
    <property type="nucleotide sequence ID" value="XM_068070649.1"/>
</dbReference>